<evidence type="ECO:0000256" key="1">
    <source>
        <dbReference type="SAM" id="SignalP"/>
    </source>
</evidence>
<proteinExistence type="predicted"/>
<reference evidence="2" key="1">
    <citation type="submission" date="2020-12" db="EMBL/GenBank/DDBJ databases">
        <title>Desulfobium dissulfuricans gen. nov., sp. nov., a novel mesophilic, sulfate-reducing bacterium isolated from a deep-sea hydrothermal vent.</title>
        <authorList>
            <person name="Hashimoto Y."/>
            <person name="Tame A."/>
            <person name="Sawayama S."/>
            <person name="Miyazaki J."/>
            <person name="Takai K."/>
            <person name="Nakagawa S."/>
        </authorList>
    </citation>
    <scope>NUCLEOTIDE SEQUENCE</scope>
    <source>
        <strain evidence="2">GF1</strain>
    </source>
</reference>
<sequence length="197" mass="21268">MKFFKTISLVSLLLTSFLLMPSTGGAVASKVETVAGLGLGIGDYILGRKLTAAQMEKARDAAMEDAYPGTIKFMDGGTGVVAAERDGTVLALYHRNEKAGSGEVKAMIVELLDRFGEPTTMAHDKMIYWAWNKDGKISEDQFNIAKKDGSIKVLATVKFASSITISNAGADDQEPAVIYYIISSDPLLQEFMQSSQQ</sequence>
<gene>
    <name evidence="2" type="ORF">GF1_19600</name>
</gene>
<dbReference type="Proteomes" id="UP001063350">
    <property type="component" value="Chromosome"/>
</dbReference>
<accession>A0A915U162</accession>
<dbReference type="KEGG" id="ddu:GF1_19600"/>
<keyword evidence="3" id="KW-1185">Reference proteome</keyword>
<feature type="chain" id="PRO_5037938752" evidence="1">
    <location>
        <begin position="29"/>
        <end position="197"/>
    </location>
</feature>
<keyword evidence="1" id="KW-0732">Signal</keyword>
<organism evidence="2 3">
    <name type="scientific">Desulfolithobacter dissulfuricans</name>
    <dbReference type="NCBI Taxonomy" id="2795293"/>
    <lineage>
        <taxon>Bacteria</taxon>
        <taxon>Pseudomonadati</taxon>
        <taxon>Thermodesulfobacteriota</taxon>
        <taxon>Desulfobulbia</taxon>
        <taxon>Desulfobulbales</taxon>
        <taxon>Desulfobulbaceae</taxon>
        <taxon>Desulfolithobacter</taxon>
    </lineage>
</organism>
<dbReference type="EMBL" id="AP024233">
    <property type="protein sequence ID" value="BCO09584.1"/>
    <property type="molecule type" value="Genomic_DNA"/>
</dbReference>
<dbReference type="RefSeq" id="WP_267926332.1">
    <property type="nucleotide sequence ID" value="NZ_AP024233.1"/>
</dbReference>
<evidence type="ECO:0000313" key="2">
    <source>
        <dbReference type="EMBL" id="BCO09584.1"/>
    </source>
</evidence>
<evidence type="ECO:0000313" key="3">
    <source>
        <dbReference type="Proteomes" id="UP001063350"/>
    </source>
</evidence>
<dbReference type="AlphaFoldDB" id="A0A915U162"/>
<name>A0A915U162_9BACT</name>
<protein>
    <submittedName>
        <fullName evidence="2">Uncharacterized protein</fullName>
    </submittedName>
</protein>
<feature type="signal peptide" evidence="1">
    <location>
        <begin position="1"/>
        <end position="28"/>
    </location>
</feature>